<dbReference type="PROSITE" id="PS50002">
    <property type="entry name" value="SH3"/>
    <property type="match status" value="1"/>
</dbReference>
<keyword evidence="6 15" id="KW-0547">Nucleotide-binding</keyword>
<dbReference type="InterPro" id="IPR000980">
    <property type="entry name" value="SH2"/>
</dbReference>
<keyword evidence="7" id="KW-0418">Kinase</keyword>
<gene>
    <name evidence="22" type="ORF">SMN809_LOCUS1984</name>
</gene>
<dbReference type="InterPro" id="IPR036028">
    <property type="entry name" value="SH3-like_dom_sf"/>
</dbReference>
<dbReference type="GO" id="GO:0004930">
    <property type="term" value="F:G protein-coupled receptor activity"/>
    <property type="evidence" value="ECO:0007669"/>
    <property type="project" value="InterPro"/>
</dbReference>
<keyword evidence="11" id="KW-0829">Tyrosine-protein kinase</keyword>
<evidence type="ECO:0000256" key="1">
    <source>
        <dbReference type="ARBA" id="ARBA00004370"/>
    </source>
</evidence>
<evidence type="ECO:0000256" key="5">
    <source>
        <dbReference type="ARBA" id="ARBA00022692"/>
    </source>
</evidence>
<dbReference type="GO" id="GO:0004715">
    <property type="term" value="F:non-membrane spanning protein tyrosine kinase activity"/>
    <property type="evidence" value="ECO:0007669"/>
    <property type="project" value="UniProtKB-EC"/>
</dbReference>
<name>A0A8S2JND1_9BILA</name>
<dbReference type="CDD" id="cd00173">
    <property type="entry name" value="SH2"/>
    <property type="match status" value="1"/>
</dbReference>
<feature type="compositionally biased region" description="Pro residues" evidence="16">
    <location>
        <begin position="70"/>
        <end position="85"/>
    </location>
</feature>
<dbReference type="PROSITE" id="PS00237">
    <property type="entry name" value="G_PROTEIN_RECEP_F1_1"/>
    <property type="match status" value="1"/>
</dbReference>
<dbReference type="SUPFAM" id="SSF50044">
    <property type="entry name" value="SH3-domain"/>
    <property type="match status" value="1"/>
</dbReference>
<dbReference type="SUPFAM" id="SSF81321">
    <property type="entry name" value="Family A G protein-coupled receptor-like"/>
    <property type="match status" value="1"/>
</dbReference>
<dbReference type="PROSITE" id="PS50011">
    <property type="entry name" value="PROTEIN_KINASE_DOM"/>
    <property type="match status" value="1"/>
</dbReference>
<feature type="region of interest" description="Disordered" evidence="16">
    <location>
        <begin position="38"/>
        <end position="85"/>
    </location>
</feature>
<feature type="transmembrane region" description="Helical" evidence="17">
    <location>
        <begin position="712"/>
        <end position="736"/>
    </location>
</feature>
<reference evidence="22" key="1">
    <citation type="submission" date="2021-02" db="EMBL/GenBank/DDBJ databases">
        <authorList>
            <person name="Nowell W R."/>
        </authorList>
    </citation>
    <scope>NUCLEOTIDE SEQUENCE</scope>
</reference>
<dbReference type="Pfam" id="PF00001">
    <property type="entry name" value="7tm_1"/>
    <property type="match status" value="1"/>
</dbReference>
<dbReference type="Gene3D" id="2.30.30.40">
    <property type="entry name" value="SH3 Domains"/>
    <property type="match status" value="1"/>
</dbReference>
<feature type="compositionally biased region" description="Pro residues" evidence="16">
    <location>
        <begin position="44"/>
        <end position="62"/>
    </location>
</feature>
<dbReference type="InterPro" id="IPR020635">
    <property type="entry name" value="Tyr_kinase_cat_dom"/>
</dbReference>
<keyword evidence="9 17" id="KW-1133">Transmembrane helix</keyword>
<dbReference type="InterPro" id="IPR000719">
    <property type="entry name" value="Prot_kinase_dom"/>
</dbReference>
<dbReference type="PROSITE" id="PS00107">
    <property type="entry name" value="PROTEIN_KINASE_ATP"/>
    <property type="match status" value="1"/>
</dbReference>
<dbReference type="EC" id="2.7.10.2" evidence="2"/>
<dbReference type="Proteomes" id="UP000676336">
    <property type="component" value="Unassembled WGS sequence"/>
</dbReference>
<dbReference type="GO" id="GO:0016020">
    <property type="term" value="C:membrane"/>
    <property type="evidence" value="ECO:0007669"/>
    <property type="project" value="UniProtKB-SubCell"/>
</dbReference>
<feature type="transmembrane region" description="Helical" evidence="17">
    <location>
        <begin position="668"/>
        <end position="691"/>
    </location>
</feature>
<comment type="catalytic activity">
    <reaction evidence="12">
        <text>L-tyrosyl-[protein] + ATP = O-phospho-L-tyrosyl-[protein] + ADP + H(+)</text>
        <dbReference type="Rhea" id="RHEA:10596"/>
        <dbReference type="Rhea" id="RHEA-COMP:10136"/>
        <dbReference type="Rhea" id="RHEA-COMP:20101"/>
        <dbReference type="ChEBI" id="CHEBI:15378"/>
        <dbReference type="ChEBI" id="CHEBI:30616"/>
        <dbReference type="ChEBI" id="CHEBI:46858"/>
        <dbReference type="ChEBI" id="CHEBI:61978"/>
        <dbReference type="ChEBI" id="CHEBI:456216"/>
        <dbReference type="EC" id="2.7.10.2"/>
    </reaction>
</comment>
<dbReference type="GO" id="GO:0005524">
    <property type="term" value="F:ATP binding"/>
    <property type="evidence" value="ECO:0007669"/>
    <property type="project" value="UniProtKB-UniRule"/>
</dbReference>
<dbReference type="SMART" id="SM00219">
    <property type="entry name" value="TyrKc"/>
    <property type="match status" value="1"/>
</dbReference>
<dbReference type="PROSITE" id="PS50262">
    <property type="entry name" value="G_PROTEIN_RECEP_F1_2"/>
    <property type="match status" value="1"/>
</dbReference>
<evidence type="ECO:0000256" key="7">
    <source>
        <dbReference type="ARBA" id="ARBA00022777"/>
    </source>
</evidence>
<dbReference type="Gene3D" id="1.10.510.10">
    <property type="entry name" value="Transferase(Phosphotransferase) domain 1"/>
    <property type="match status" value="1"/>
</dbReference>
<feature type="compositionally biased region" description="Polar residues" evidence="16">
    <location>
        <begin position="9"/>
        <end position="20"/>
    </location>
</feature>
<evidence type="ECO:0000259" key="19">
    <source>
        <dbReference type="PROSITE" id="PS50002"/>
    </source>
</evidence>
<dbReference type="PROSITE" id="PS00109">
    <property type="entry name" value="PROTEIN_KINASE_TYR"/>
    <property type="match status" value="1"/>
</dbReference>
<dbReference type="InterPro" id="IPR017452">
    <property type="entry name" value="GPCR_Rhodpsn_7TM"/>
</dbReference>
<evidence type="ECO:0000313" key="23">
    <source>
        <dbReference type="Proteomes" id="UP000676336"/>
    </source>
</evidence>
<dbReference type="InterPro" id="IPR008266">
    <property type="entry name" value="Tyr_kinase_AS"/>
</dbReference>
<dbReference type="PRINTS" id="PR00109">
    <property type="entry name" value="TYRKINASE"/>
</dbReference>
<evidence type="ECO:0000256" key="14">
    <source>
        <dbReference type="PROSITE-ProRule" id="PRU00192"/>
    </source>
</evidence>
<accession>A0A8S2JND1</accession>
<evidence type="ECO:0000256" key="16">
    <source>
        <dbReference type="SAM" id="MobiDB-lite"/>
    </source>
</evidence>
<dbReference type="AlphaFoldDB" id="A0A8S2JND1"/>
<feature type="domain" description="Protein kinase" evidence="20">
    <location>
        <begin position="287"/>
        <end position="570"/>
    </location>
</feature>
<evidence type="ECO:0000256" key="12">
    <source>
        <dbReference type="ARBA" id="ARBA00051245"/>
    </source>
</evidence>
<evidence type="ECO:0000259" key="18">
    <source>
        <dbReference type="PROSITE" id="PS50001"/>
    </source>
</evidence>
<keyword evidence="13" id="KW-0727">SH2 domain</keyword>
<evidence type="ECO:0000256" key="17">
    <source>
        <dbReference type="SAM" id="Phobius"/>
    </source>
</evidence>
<evidence type="ECO:0000256" key="15">
    <source>
        <dbReference type="PROSITE-ProRule" id="PRU10141"/>
    </source>
</evidence>
<dbReference type="Gene3D" id="3.30.505.10">
    <property type="entry name" value="SH2 domain"/>
    <property type="match status" value="1"/>
</dbReference>
<feature type="transmembrane region" description="Helical" evidence="17">
    <location>
        <begin position="607"/>
        <end position="628"/>
    </location>
</feature>
<evidence type="ECO:0000256" key="13">
    <source>
        <dbReference type="PROSITE-ProRule" id="PRU00191"/>
    </source>
</evidence>
<dbReference type="InterPro" id="IPR001245">
    <property type="entry name" value="Ser-Thr/Tyr_kinase_cat_dom"/>
</dbReference>
<evidence type="ECO:0000259" key="20">
    <source>
        <dbReference type="PROSITE" id="PS50011"/>
    </source>
</evidence>
<evidence type="ECO:0000256" key="2">
    <source>
        <dbReference type="ARBA" id="ARBA00011903"/>
    </source>
</evidence>
<dbReference type="CDD" id="cd00637">
    <property type="entry name" value="7tm_classA_rhodopsin-like"/>
    <property type="match status" value="1"/>
</dbReference>
<keyword evidence="3 14" id="KW-0728">SH3 domain</keyword>
<comment type="caution">
    <text evidence="22">The sequence shown here is derived from an EMBL/GenBank/DDBJ whole genome shotgun (WGS) entry which is preliminary data.</text>
</comment>
<keyword evidence="4" id="KW-0808">Transferase</keyword>
<dbReference type="Pfam" id="PF00017">
    <property type="entry name" value="SH2"/>
    <property type="match status" value="1"/>
</dbReference>
<sequence length="766" mass="87800">MGCLVGKFSSKSGWRSPENINSGIKLKKINVSKSSQYKISSSAPPLPLRDPPLVPPSRPAPLIPSRKPQLVPPIPPRKPQLVPPILPRKPQLTSTHPRNDQYHVQLYISIYVAIDSYHRTKENDISFEKGDEMQCIQEVNPSELEVIHLRSGKRGIVPNNLVRLDKETPLRLAENNRGKIQQYLMHYNVQGAYLIRYSTSEPNGFVLSILQPNKDYNTLHWHYVIHIKPSNNRFYFPKEKSLEELDFSSFHELIANETVRSVISLTEILPLSIDFEQEIGKLRFDELEIGEEIGSGKFGIVSRGIWKRARNTIPVAIKKCSAARYTSMLKREVEVMKNLTSPYILTLYGTCENPVTKEILIVTELMSKGDLKSWLKKLPTLPEPSTLVGFAKYITLGMAYLEASNYVHRDLACRNILLGPHENIVKIADLGLSKIIHSTSQDQHQAACEGYLPLVGSAPELLISDFSAYSIKSDVWSFGILLIEIWLKGGEPYENKHPEWIKSAVRDGYVHERPSACPVDFYDDVIRRSTADLCSLYSWNLNLFYKHLINPNQNDLEDLSVISCRCLSFLAFVSLELSSWFLTLVSVDRCLSIYFLFWHRKWGRAKYANYIILTLTATIILTNSHLLFLNGYKQLNCIPHGKRTCIICYSNLHDPYYIFPKWEKIHVIVYNIIPFSIMCISNSFIIRRAVASIVNIKKNANQSHRQHKQKQLTYLLLFVTFLFVLLTTPVMIYNVFLRNYLAKKKLLKYILHGTLLCMQFTSHAVS</sequence>
<evidence type="ECO:0000256" key="3">
    <source>
        <dbReference type="ARBA" id="ARBA00022443"/>
    </source>
</evidence>
<evidence type="ECO:0000256" key="8">
    <source>
        <dbReference type="ARBA" id="ARBA00022840"/>
    </source>
</evidence>
<dbReference type="Pfam" id="PF07714">
    <property type="entry name" value="PK_Tyr_Ser-Thr"/>
    <property type="match status" value="1"/>
</dbReference>
<feature type="domain" description="G-protein coupled receptors family 1 profile" evidence="21">
    <location>
        <begin position="564"/>
        <end position="736"/>
    </location>
</feature>
<evidence type="ECO:0000259" key="21">
    <source>
        <dbReference type="PROSITE" id="PS50262"/>
    </source>
</evidence>
<keyword evidence="8 15" id="KW-0067">ATP-binding</keyword>
<feature type="region of interest" description="Disordered" evidence="16">
    <location>
        <begin position="1"/>
        <end position="20"/>
    </location>
</feature>
<keyword evidence="5 17" id="KW-0812">Transmembrane</keyword>
<dbReference type="InterPro" id="IPR036860">
    <property type="entry name" value="SH2_dom_sf"/>
</dbReference>
<keyword evidence="10 17" id="KW-0472">Membrane</keyword>
<evidence type="ECO:0000256" key="11">
    <source>
        <dbReference type="ARBA" id="ARBA00023137"/>
    </source>
</evidence>
<dbReference type="InterPro" id="IPR017441">
    <property type="entry name" value="Protein_kinase_ATP_BS"/>
</dbReference>
<organism evidence="22 23">
    <name type="scientific">Rotaria magnacalcarata</name>
    <dbReference type="NCBI Taxonomy" id="392030"/>
    <lineage>
        <taxon>Eukaryota</taxon>
        <taxon>Metazoa</taxon>
        <taxon>Spiralia</taxon>
        <taxon>Gnathifera</taxon>
        <taxon>Rotifera</taxon>
        <taxon>Eurotatoria</taxon>
        <taxon>Bdelloidea</taxon>
        <taxon>Philodinida</taxon>
        <taxon>Philodinidae</taxon>
        <taxon>Rotaria</taxon>
    </lineage>
</organism>
<feature type="domain" description="SH2" evidence="18">
    <location>
        <begin position="171"/>
        <end position="254"/>
    </location>
</feature>
<dbReference type="SUPFAM" id="SSF56112">
    <property type="entry name" value="Protein kinase-like (PK-like)"/>
    <property type="match status" value="1"/>
</dbReference>
<dbReference type="PROSITE" id="PS50001">
    <property type="entry name" value="SH2"/>
    <property type="match status" value="1"/>
</dbReference>
<dbReference type="InterPro" id="IPR000276">
    <property type="entry name" value="GPCR_Rhodpsn"/>
</dbReference>
<proteinExistence type="predicted"/>
<feature type="domain" description="SH3" evidence="19">
    <location>
        <begin position="106"/>
        <end position="167"/>
    </location>
</feature>
<dbReference type="PANTHER" id="PTHR24418">
    <property type="entry name" value="TYROSINE-PROTEIN KINASE"/>
    <property type="match status" value="1"/>
</dbReference>
<evidence type="ECO:0000256" key="6">
    <source>
        <dbReference type="ARBA" id="ARBA00022741"/>
    </source>
</evidence>
<dbReference type="Gene3D" id="1.20.1070.10">
    <property type="entry name" value="Rhodopsin 7-helix transmembrane proteins"/>
    <property type="match status" value="1"/>
</dbReference>
<dbReference type="InterPro" id="IPR011009">
    <property type="entry name" value="Kinase-like_dom_sf"/>
</dbReference>
<comment type="subcellular location">
    <subcellularLocation>
        <location evidence="1">Membrane</location>
    </subcellularLocation>
</comment>
<dbReference type="EMBL" id="CAJOBI010000335">
    <property type="protein sequence ID" value="CAF3815593.1"/>
    <property type="molecule type" value="Genomic_DNA"/>
</dbReference>
<evidence type="ECO:0000256" key="4">
    <source>
        <dbReference type="ARBA" id="ARBA00022679"/>
    </source>
</evidence>
<evidence type="ECO:0000256" key="10">
    <source>
        <dbReference type="ARBA" id="ARBA00023136"/>
    </source>
</evidence>
<protein>
    <recommendedName>
        <fullName evidence="2">non-specific protein-tyrosine kinase</fullName>
        <ecNumber evidence="2">2.7.10.2</ecNumber>
    </recommendedName>
</protein>
<dbReference type="InterPro" id="IPR001452">
    <property type="entry name" value="SH3_domain"/>
</dbReference>
<dbReference type="SMART" id="SM00326">
    <property type="entry name" value="SH3"/>
    <property type="match status" value="1"/>
</dbReference>
<evidence type="ECO:0000313" key="22">
    <source>
        <dbReference type="EMBL" id="CAF3815593.1"/>
    </source>
</evidence>
<dbReference type="InterPro" id="IPR050198">
    <property type="entry name" value="Non-receptor_tyrosine_kinases"/>
</dbReference>
<dbReference type="SUPFAM" id="SSF55550">
    <property type="entry name" value="SH2 domain"/>
    <property type="match status" value="1"/>
</dbReference>
<evidence type="ECO:0000256" key="9">
    <source>
        <dbReference type="ARBA" id="ARBA00022989"/>
    </source>
</evidence>
<feature type="binding site" evidence="15">
    <location>
        <position position="319"/>
    </location>
    <ligand>
        <name>ATP</name>
        <dbReference type="ChEBI" id="CHEBI:30616"/>
    </ligand>
</feature>